<proteinExistence type="predicted"/>
<name>A0A8S5RNE3_9VIRU</name>
<organism evidence="2">
    <name type="scientific">virus sp. ctFlR8</name>
    <dbReference type="NCBI Taxonomy" id="2825811"/>
    <lineage>
        <taxon>Viruses</taxon>
    </lineage>
</organism>
<keyword evidence="1" id="KW-0472">Membrane</keyword>
<evidence type="ECO:0000313" key="2">
    <source>
        <dbReference type="EMBL" id="DAE32699.1"/>
    </source>
</evidence>
<protein>
    <submittedName>
        <fullName evidence="2">Uncharacterized protein</fullName>
    </submittedName>
</protein>
<accession>A0A8S5RNE3</accession>
<feature type="transmembrane region" description="Helical" evidence="1">
    <location>
        <begin position="12"/>
        <end position="27"/>
    </location>
</feature>
<evidence type="ECO:0000256" key="1">
    <source>
        <dbReference type="SAM" id="Phobius"/>
    </source>
</evidence>
<reference evidence="2" key="1">
    <citation type="journal article" date="2021" name="Proc. Natl. Acad. Sci. U.S.A.">
        <title>A Catalog of Tens of Thousands of Viruses from Human Metagenomes Reveals Hidden Associations with Chronic Diseases.</title>
        <authorList>
            <person name="Tisza M.J."/>
            <person name="Buck C.B."/>
        </authorList>
    </citation>
    <scope>NUCLEOTIDE SEQUENCE</scope>
    <source>
        <strain evidence="2">CtFlR8</strain>
    </source>
</reference>
<sequence length="33" mass="3832">MEVRYSNSNRGSGLIFMLFCPMTMYLLEVENVS</sequence>
<dbReference type="EMBL" id="BK059128">
    <property type="protein sequence ID" value="DAE32699.1"/>
    <property type="molecule type" value="Genomic_DNA"/>
</dbReference>
<keyword evidence="1" id="KW-0812">Transmembrane</keyword>
<keyword evidence="1" id="KW-1133">Transmembrane helix</keyword>